<feature type="domain" description="Cyclin-like" evidence="10">
    <location>
        <begin position="192"/>
        <end position="277"/>
    </location>
</feature>
<dbReference type="FunFam" id="1.10.472.10:FF:000001">
    <property type="entry name" value="G2/mitotic-specific cyclin"/>
    <property type="match status" value="1"/>
</dbReference>
<dbReference type="PANTHER" id="PTHR10177">
    <property type="entry name" value="CYCLINS"/>
    <property type="match status" value="1"/>
</dbReference>
<dbReference type="SUPFAM" id="SSF47954">
    <property type="entry name" value="Cyclin-like"/>
    <property type="match status" value="2"/>
</dbReference>
<dbReference type="AlphaFoldDB" id="A0A6G1QUL0"/>
<dbReference type="SMART" id="SM00385">
    <property type="entry name" value="CYCLIN"/>
    <property type="match status" value="2"/>
</dbReference>
<evidence type="ECO:0000256" key="9">
    <source>
        <dbReference type="SAM" id="MobiDB-lite"/>
    </source>
</evidence>
<feature type="domain" description="Cyclin C-terminal" evidence="11">
    <location>
        <begin position="286"/>
        <end position="403"/>
    </location>
</feature>
<reference evidence="12 13" key="1">
    <citation type="submission" date="2019-02" db="EMBL/GenBank/DDBJ databases">
        <title>Opniocepnalus argus genome.</title>
        <authorList>
            <person name="Zhou C."/>
            <person name="Xiao S."/>
        </authorList>
    </citation>
    <scope>NUCLEOTIDE SEQUENCE [LARGE SCALE GENOMIC DNA]</scope>
    <source>
        <strain evidence="12">OARG1902GOOAL</strain>
        <tissue evidence="12">Muscle</tissue>
    </source>
</reference>
<dbReference type="Proteomes" id="UP000503349">
    <property type="component" value="Chromosome 22"/>
</dbReference>
<name>A0A6G1QUL0_CHAAH</name>
<dbReference type="InterPro" id="IPR006671">
    <property type="entry name" value="Cyclin_N"/>
</dbReference>
<reference evidence="13" key="2">
    <citation type="submission" date="2019-02" db="EMBL/GenBank/DDBJ databases">
        <title>Opniocepnalus argus Var Kimnra genome.</title>
        <authorList>
            <person name="Zhou C."/>
            <person name="Xiao S."/>
        </authorList>
    </citation>
    <scope>NUCLEOTIDE SEQUENCE [LARGE SCALE GENOMIC DNA]</scope>
</reference>
<keyword evidence="5" id="KW-0131">Cell cycle</keyword>
<dbReference type="InterPro" id="IPR004367">
    <property type="entry name" value="Cyclin_C-dom"/>
</dbReference>
<dbReference type="InterPro" id="IPR039361">
    <property type="entry name" value="Cyclin"/>
</dbReference>
<organism evidence="12 13">
    <name type="scientific">Channa argus</name>
    <name type="common">Northern snakehead</name>
    <name type="synonym">Ophicephalus argus</name>
    <dbReference type="NCBI Taxonomy" id="215402"/>
    <lineage>
        <taxon>Eukaryota</taxon>
        <taxon>Metazoa</taxon>
        <taxon>Chordata</taxon>
        <taxon>Craniata</taxon>
        <taxon>Vertebrata</taxon>
        <taxon>Euteleostomi</taxon>
        <taxon>Actinopterygii</taxon>
        <taxon>Neopterygii</taxon>
        <taxon>Teleostei</taxon>
        <taxon>Neoteleostei</taxon>
        <taxon>Acanthomorphata</taxon>
        <taxon>Anabantaria</taxon>
        <taxon>Anabantiformes</taxon>
        <taxon>Channoidei</taxon>
        <taxon>Channidae</taxon>
        <taxon>Channa</taxon>
    </lineage>
</organism>
<evidence type="ECO:0000256" key="7">
    <source>
        <dbReference type="ARBA" id="ARBA00040980"/>
    </source>
</evidence>
<dbReference type="Pfam" id="PF02984">
    <property type="entry name" value="Cyclin_C"/>
    <property type="match status" value="1"/>
</dbReference>
<accession>A0A6G1QUL0</accession>
<evidence type="ECO:0000256" key="8">
    <source>
        <dbReference type="RuleBase" id="RU000383"/>
    </source>
</evidence>
<dbReference type="Gene3D" id="1.10.472.10">
    <property type="entry name" value="Cyclin-like"/>
    <property type="match status" value="2"/>
</dbReference>
<evidence type="ECO:0000259" key="11">
    <source>
        <dbReference type="SMART" id="SM01332"/>
    </source>
</evidence>
<dbReference type="InterPro" id="IPR013763">
    <property type="entry name" value="Cyclin-like_dom"/>
</dbReference>
<evidence type="ECO:0000313" key="12">
    <source>
        <dbReference type="EMBL" id="KAF3705766.1"/>
    </source>
</evidence>
<dbReference type="InterPro" id="IPR048258">
    <property type="entry name" value="Cyclins_cyclin-box"/>
</dbReference>
<evidence type="ECO:0000313" key="13">
    <source>
        <dbReference type="Proteomes" id="UP000503349"/>
    </source>
</evidence>
<comment type="function">
    <text evidence="1">Essential for the control of the cell cycle at the G2/M (mitosis) transition.</text>
</comment>
<dbReference type="InterPro" id="IPR036915">
    <property type="entry name" value="Cyclin-like_sf"/>
</dbReference>
<keyword evidence="4 8" id="KW-0195">Cyclin</keyword>
<feature type="region of interest" description="Disordered" evidence="9">
    <location>
        <begin position="1"/>
        <end position="30"/>
    </location>
</feature>
<dbReference type="EMBL" id="CM015733">
    <property type="protein sequence ID" value="KAF3705766.1"/>
    <property type="molecule type" value="Genomic_DNA"/>
</dbReference>
<feature type="domain" description="Cyclin-like" evidence="10">
    <location>
        <begin position="290"/>
        <end position="372"/>
    </location>
</feature>
<gene>
    <name evidence="12" type="ORF">EXN66_Car021457</name>
</gene>
<evidence type="ECO:0000259" key="10">
    <source>
        <dbReference type="SMART" id="SM00385"/>
    </source>
</evidence>
<dbReference type="GO" id="GO:0044772">
    <property type="term" value="P:mitotic cell cycle phase transition"/>
    <property type="evidence" value="ECO:0007669"/>
    <property type="project" value="InterPro"/>
</dbReference>
<dbReference type="GO" id="GO:0051301">
    <property type="term" value="P:cell division"/>
    <property type="evidence" value="ECO:0007669"/>
    <property type="project" value="UniProtKB-KW"/>
</dbReference>
<protein>
    <recommendedName>
        <fullName evidence="7">G2/mitotic-specific cyclin-B2</fullName>
    </recommendedName>
</protein>
<evidence type="ECO:0000256" key="4">
    <source>
        <dbReference type="ARBA" id="ARBA00023127"/>
    </source>
</evidence>
<keyword evidence="13" id="KW-1185">Reference proteome</keyword>
<keyword evidence="3" id="KW-0132">Cell division</keyword>
<proteinExistence type="inferred from homology"/>
<evidence type="ECO:0000256" key="3">
    <source>
        <dbReference type="ARBA" id="ARBA00022618"/>
    </source>
</evidence>
<dbReference type="SMART" id="SM01332">
    <property type="entry name" value="Cyclin_C"/>
    <property type="match status" value="1"/>
</dbReference>
<dbReference type="OrthoDB" id="5590282at2759"/>
<dbReference type="Pfam" id="PF00134">
    <property type="entry name" value="Cyclin_N"/>
    <property type="match status" value="1"/>
</dbReference>
<dbReference type="PIRSF" id="PIRSF001771">
    <property type="entry name" value="Cyclin_A_B_D_E"/>
    <property type="match status" value="1"/>
</dbReference>
<dbReference type="GO" id="GO:0016538">
    <property type="term" value="F:cyclin-dependent protein serine/threonine kinase regulator activity"/>
    <property type="evidence" value="ECO:0007669"/>
    <property type="project" value="InterPro"/>
</dbReference>
<evidence type="ECO:0000256" key="6">
    <source>
        <dbReference type="ARBA" id="ARBA00025821"/>
    </source>
</evidence>
<evidence type="ECO:0000256" key="1">
    <source>
        <dbReference type="ARBA" id="ARBA00003222"/>
    </source>
</evidence>
<sequence length="421" mass="47555">MMNLSTDAHCSNRATKENITTSSKTDATQVQRAKQRTVLGVLSDNDQHGRSLSQGNQFSKHSFSSDSSQLTFLGCPSSSSYDVYAEEACDVVYAASGDKVVSDSCDLDPETAALQNEDFRLLLELNSSSFKYASMQSEPDESLMSEVVLCVSEYTEDIYCHLRQTEMKFRPKPEYLRKHPEITSGMRLILVDWLVEVAEEYKLRAETLHLAVNYLDRFLSSTANVKRGKLQLVGTAALLIAAKYEEISPPELNEFVYITDRTYTRKQLIWMEHVFLRVLAFRMTAPTANHFLHLFMSIHSVCANTKNLALYLAELSLLEMDTFLKYTPSLVAAGAYCLATYTVNQSLWPDSLYAFTGYTMDELVPCLTDLHKLYITAENHPQQALREKYKSSKYCNVSWIAPPAVLPFYESPLHPSFDASA</sequence>
<evidence type="ECO:0000256" key="2">
    <source>
        <dbReference type="ARBA" id="ARBA00006955"/>
    </source>
</evidence>
<dbReference type="InterPro" id="IPR046965">
    <property type="entry name" value="Cyclin_A/B-like"/>
</dbReference>
<comment type="similarity">
    <text evidence="2">Belongs to the cyclin family. Cyclin AB subfamily.</text>
</comment>
<dbReference type="CDD" id="cd20504">
    <property type="entry name" value="CYCLIN_CCNA_rpt1"/>
    <property type="match status" value="1"/>
</dbReference>
<dbReference type="PROSITE" id="PS00292">
    <property type="entry name" value="CYCLINS"/>
    <property type="match status" value="1"/>
</dbReference>
<comment type="subunit">
    <text evidence="6">Interacts with the CDK1 protein kinase to form a serine/threonine kinase holoenzyme complex also known as maturation promoting factor (MPF). The cyclin subunit imparts substrate specificity to the complex.</text>
</comment>
<evidence type="ECO:0000256" key="5">
    <source>
        <dbReference type="ARBA" id="ARBA00023306"/>
    </source>
</evidence>